<protein>
    <submittedName>
        <fullName evidence="1">Uncharacterized protein</fullName>
    </submittedName>
</protein>
<comment type="caution">
    <text evidence="1">The sequence shown here is derived from an EMBL/GenBank/DDBJ whole genome shotgun (WGS) entry which is preliminary data.</text>
</comment>
<keyword evidence="2" id="KW-1185">Reference proteome</keyword>
<dbReference type="AlphaFoldDB" id="A0A158L6U5"/>
<dbReference type="EMBL" id="FCOL02000554">
    <property type="protein sequence ID" value="SAL88713.1"/>
    <property type="molecule type" value="Genomic_DNA"/>
</dbReference>
<evidence type="ECO:0000313" key="2">
    <source>
        <dbReference type="Proteomes" id="UP000054925"/>
    </source>
</evidence>
<accession>A0A158L6U5</accession>
<dbReference type="Proteomes" id="UP000054925">
    <property type="component" value="Unassembled WGS sequence"/>
</dbReference>
<gene>
    <name evidence="1" type="ORF">AWB67_07645</name>
</gene>
<reference evidence="1" key="1">
    <citation type="submission" date="2016-01" db="EMBL/GenBank/DDBJ databases">
        <authorList>
            <person name="Peeters C."/>
        </authorList>
    </citation>
    <scope>NUCLEOTIDE SEQUENCE [LARGE SCALE GENOMIC DNA]</scope>
    <source>
        <strain evidence="1">LMG 22937</strain>
    </source>
</reference>
<evidence type="ECO:0000313" key="1">
    <source>
        <dbReference type="EMBL" id="SAL88713.1"/>
    </source>
</evidence>
<proteinExistence type="predicted"/>
<sequence>MAFEHGTTRNQADQAARAIGKCNVATDPGHIVGDIAEQPAALRDHVIVIPWEEFLEYGAAARKKPMDVAILWHALARSVCYWKRIAFEHGDGGIEIR</sequence>
<organism evidence="1 2">
    <name type="scientific">Caballeronia terrestris</name>
    <dbReference type="NCBI Taxonomy" id="1226301"/>
    <lineage>
        <taxon>Bacteria</taxon>
        <taxon>Pseudomonadati</taxon>
        <taxon>Pseudomonadota</taxon>
        <taxon>Betaproteobacteria</taxon>
        <taxon>Burkholderiales</taxon>
        <taxon>Burkholderiaceae</taxon>
        <taxon>Caballeronia</taxon>
    </lineage>
</organism>
<name>A0A158L6U5_9BURK</name>